<dbReference type="WBParaSite" id="Pan_g5051.t1">
    <property type="protein sequence ID" value="Pan_g5051.t1"/>
    <property type="gene ID" value="Pan_g5051"/>
</dbReference>
<dbReference type="AlphaFoldDB" id="A0A7E4VYR6"/>
<feature type="transmembrane region" description="Helical" evidence="5">
    <location>
        <begin position="125"/>
        <end position="149"/>
    </location>
</feature>
<dbReference type="PROSITE" id="PS00237">
    <property type="entry name" value="G_PROTEIN_RECEP_F1_1"/>
    <property type="match status" value="1"/>
</dbReference>
<feature type="transmembrane region" description="Helical" evidence="5">
    <location>
        <begin position="74"/>
        <end position="96"/>
    </location>
</feature>
<keyword evidence="6" id="KW-1185">Reference proteome</keyword>
<dbReference type="InterPro" id="IPR019420">
    <property type="entry name" value="7TM_GPCR_serpentine_rcpt_Srbc"/>
</dbReference>
<proteinExistence type="predicted"/>
<feature type="transmembrane region" description="Helical" evidence="5">
    <location>
        <begin position="199"/>
        <end position="218"/>
    </location>
</feature>
<feature type="transmembrane region" description="Helical" evidence="5">
    <location>
        <begin position="165"/>
        <end position="187"/>
    </location>
</feature>
<keyword evidence="4 5" id="KW-0472">Membrane</keyword>
<evidence type="ECO:0000313" key="7">
    <source>
        <dbReference type="WBParaSite" id="Pan_g5051.t1"/>
    </source>
</evidence>
<evidence type="ECO:0000256" key="5">
    <source>
        <dbReference type="SAM" id="Phobius"/>
    </source>
</evidence>
<accession>A0A7E4VYR6</accession>
<dbReference type="SUPFAM" id="SSF81321">
    <property type="entry name" value="Family A G protein-coupled receptor-like"/>
    <property type="match status" value="1"/>
</dbReference>
<dbReference type="Proteomes" id="UP000492821">
    <property type="component" value="Unassembled WGS sequence"/>
</dbReference>
<organism evidence="6 7">
    <name type="scientific">Panagrellus redivivus</name>
    <name type="common">Microworm</name>
    <dbReference type="NCBI Taxonomy" id="6233"/>
    <lineage>
        <taxon>Eukaryota</taxon>
        <taxon>Metazoa</taxon>
        <taxon>Ecdysozoa</taxon>
        <taxon>Nematoda</taxon>
        <taxon>Chromadorea</taxon>
        <taxon>Rhabditida</taxon>
        <taxon>Tylenchina</taxon>
        <taxon>Panagrolaimomorpha</taxon>
        <taxon>Panagrolaimoidea</taxon>
        <taxon>Panagrolaimidae</taxon>
        <taxon>Panagrellus</taxon>
    </lineage>
</organism>
<dbReference type="GO" id="GO:0004930">
    <property type="term" value="F:G protein-coupled receptor activity"/>
    <property type="evidence" value="ECO:0007669"/>
    <property type="project" value="InterPro"/>
</dbReference>
<dbReference type="InterPro" id="IPR000276">
    <property type="entry name" value="GPCR_Rhodpsn"/>
</dbReference>
<comment type="subcellular location">
    <subcellularLocation>
        <location evidence="1">Membrane</location>
    </subcellularLocation>
</comment>
<evidence type="ECO:0000256" key="1">
    <source>
        <dbReference type="ARBA" id="ARBA00004370"/>
    </source>
</evidence>
<reference evidence="7" key="2">
    <citation type="submission" date="2020-10" db="UniProtKB">
        <authorList>
            <consortium name="WormBaseParasite"/>
        </authorList>
    </citation>
    <scope>IDENTIFICATION</scope>
</reference>
<evidence type="ECO:0000256" key="3">
    <source>
        <dbReference type="ARBA" id="ARBA00022989"/>
    </source>
</evidence>
<name>A0A7E4VYR6_PANRE</name>
<dbReference type="Pfam" id="PF10316">
    <property type="entry name" value="7TM_GPCR_Srbc"/>
    <property type="match status" value="1"/>
</dbReference>
<keyword evidence="3 5" id="KW-1133">Transmembrane helix</keyword>
<sequence>MQIYAFIEIILAISALVYFVYLAILWRIDSSTYDPYWLYYTGTVQTTLFIISSLAVGALGVDRCLVVKFPTKKFNFVPLVFFMISVFLWMVVNFAMRVIPAYPYHPETKMHCENFGCLLTYFQNIVYYTMRFSASGINFVVGITLAVLLKRMTILSKYTVKSSRIALLTIIITFTFDLFPHLISTIAYQIFQFNLGDYAGPYSSVIGSVECAICASFYRNTFKVGRLVGQTTSSNPQLATISPNTHNTRFTLPSVR</sequence>
<reference evidence="6" key="1">
    <citation type="journal article" date="2013" name="Genetics">
        <title>The draft genome and transcriptome of Panagrellus redivivus are shaped by the harsh demands of a free-living lifestyle.</title>
        <authorList>
            <person name="Srinivasan J."/>
            <person name="Dillman A.R."/>
            <person name="Macchietto M.G."/>
            <person name="Heikkinen L."/>
            <person name="Lakso M."/>
            <person name="Fracchia K.M."/>
            <person name="Antoshechkin I."/>
            <person name="Mortazavi A."/>
            <person name="Wong G."/>
            <person name="Sternberg P.W."/>
        </authorList>
    </citation>
    <scope>NUCLEOTIDE SEQUENCE [LARGE SCALE GENOMIC DNA]</scope>
    <source>
        <strain evidence="6">MT8872</strain>
    </source>
</reference>
<evidence type="ECO:0000313" key="6">
    <source>
        <dbReference type="Proteomes" id="UP000492821"/>
    </source>
</evidence>
<protein>
    <submittedName>
        <fullName evidence="7">Serpentine receptor class gamma</fullName>
    </submittedName>
</protein>
<dbReference type="Gene3D" id="1.20.1070.10">
    <property type="entry name" value="Rhodopsin 7-helix transmembrane proteins"/>
    <property type="match status" value="1"/>
</dbReference>
<evidence type="ECO:0000256" key="4">
    <source>
        <dbReference type="ARBA" id="ARBA00023136"/>
    </source>
</evidence>
<dbReference type="GO" id="GO:0016020">
    <property type="term" value="C:membrane"/>
    <property type="evidence" value="ECO:0007669"/>
    <property type="project" value="UniProtKB-SubCell"/>
</dbReference>
<keyword evidence="2 5" id="KW-0812">Transmembrane</keyword>
<feature type="transmembrane region" description="Helical" evidence="5">
    <location>
        <begin position="5"/>
        <end position="26"/>
    </location>
</feature>
<evidence type="ECO:0000256" key="2">
    <source>
        <dbReference type="ARBA" id="ARBA00022692"/>
    </source>
</evidence>
<feature type="transmembrane region" description="Helical" evidence="5">
    <location>
        <begin position="38"/>
        <end position="62"/>
    </location>
</feature>